<accession>A0A8H9INE8</accession>
<evidence type="ECO:0008006" key="4">
    <source>
        <dbReference type="Google" id="ProtNLM"/>
    </source>
</evidence>
<comment type="caution">
    <text evidence="2">The sequence shown here is derived from an EMBL/GenBank/DDBJ whole genome shotgun (WGS) entry which is preliminary data.</text>
</comment>
<sequence>MGIKWKEDYSAETQRLFGLIVGFGAGALITAVLLGFLCDWGIVKGARWWEVMTAIGTVGAVIVALFFGLRSEFQNSMLRKYRLDSTCARISNRVSVHLINLDWVIKALHTCGDVDEVGVAGLTRLWLIENITDEDVLELANTYENAYLLIQIREKLLALLRLSAIPREHDIEQSGYDFQKIFSLIKNGETVKELEEMYKNLIDIRNRTAGL</sequence>
<keyword evidence="1" id="KW-0472">Membrane</keyword>
<keyword evidence="1" id="KW-0812">Transmembrane</keyword>
<feature type="transmembrane region" description="Helical" evidence="1">
    <location>
        <begin position="48"/>
        <end position="69"/>
    </location>
</feature>
<reference evidence="3" key="1">
    <citation type="journal article" date="2019" name="Int. J. Syst. Evol. Microbiol.">
        <title>The Global Catalogue of Microorganisms (GCM) 10K type strain sequencing project: providing services to taxonomists for standard genome sequencing and annotation.</title>
        <authorList>
            <consortium name="The Broad Institute Genomics Platform"/>
            <consortium name="The Broad Institute Genome Sequencing Center for Infectious Disease"/>
            <person name="Wu L."/>
            <person name="Ma J."/>
        </authorList>
    </citation>
    <scope>NUCLEOTIDE SEQUENCE [LARGE SCALE GENOMIC DNA]</scope>
    <source>
        <strain evidence="3">KCTC 42083</strain>
    </source>
</reference>
<evidence type="ECO:0000313" key="3">
    <source>
        <dbReference type="Proteomes" id="UP000608923"/>
    </source>
</evidence>
<evidence type="ECO:0000313" key="2">
    <source>
        <dbReference type="EMBL" id="GHC58682.1"/>
    </source>
</evidence>
<keyword evidence="1" id="KW-1133">Transmembrane helix</keyword>
<dbReference type="Proteomes" id="UP000608923">
    <property type="component" value="Unassembled WGS sequence"/>
</dbReference>
<evidence type="ECO:0000256" key="1">
    <source>
        <dbReference type="SAM" id="Phobius"/>
    </source>
</evidence>
<keyword evidence="3" id="KW-1185">Reference proteome</keyword>
<dbReference type="EMBL" id="BMZN01000006">
    <property type="protein sequence ID" value="GHC58682.1"/>
    <property type="molecule type" value="Genomic_DNA"/>
</dbReference>
<feature type="transmembrane region" description="Helical" evidence="1">
    <location>
        <begin position="16"/>
        <end position="42"/>
    </location>
</feature>
<gene>
    <name evidence="2" type="ORF">GCM10010096_34780</name>
</gene>
<protein>
    <recommendedName>
        <fullName evidence="4">DUF4760 domain-containing protein</fullName>
    </recommendedName>
</protein>
<organism evidence="2 3">
    <name type="scientific">Alcaligenes pakistanensis</name>
    <dbReference type="NCBI Taxonomy" id="1482717"/>
    <lineage>
        <taxon>Bacteria</taxon>
        <taxon>Pseudomonadati</taxon>
        <taxon>Pseudomonadota</taxon>
        <taxon>Betaproteobacteria</taxon>
        <taxon>Burkholderiales</taxon>
        <taxon>Alcaligenaceae</taxon>
        <taxon>Alcaligenes</taxon>
    </lineage>
</organism>
<dbReference type="AlphaFoldDB" id="A0A8H9INE8"/>
<proteinExistence type="predicted"/>
<name>A0A8H9INE8_9BURK</name>
<dbReference type="RefSeq" id="WP_189393933.1">
    <property type="nucleotide sequence ID" value="NZ_BMZN01000006.1"/>
</dbReference>